<feature type="domain" description="K+ potassium transporter integral membrane" evidence="14">
    <location>
        <begin position="28"/>
        <end position="477"/>
    </location>
</feature>
<evidence type="ECO:0000256" key="8">
    <source>
        <dbReference type="ARBA" id="ARBA00022847"/>
    </source>
</evidence>
<evidence type="ECO:0000256" key="3">
    <source>
        <dbReference type="ARBA" id="ARBA00022448"/>
    </source>
</evidence>
<feature type="transmembrane region" description="Helical" evidence="13">
    <location>
        <begin position="381"/>
        <end position="402"/>
    </location>
</feature>
<feature type="domain" description="K+ potassium transporter C-terminal" evidence="15">
    <location>
        <begin position="490"/>
        <end position="638"/>
    </location>
</feature>
<dbReference type="PANTHER" id="PTHR30540">
    <property type="entry name" value="OSMOTIC STRESS POTASSIUM TRANSPORTER"/>
    <property type="match status" value="1"/>
</dbReference>
<keyword evidence="3 13" id="KW-0813">Transport</keyword>
<evidence type="ECO:0000259" key="15">
    <source>
        <dbReference type="Pfam" id="PF22776"/>
    </source>
</evidence>
<dbReference type="Pfam" id="PF22776">
    <property type="entry name" value="K_trans_C"/>
    <property type="match status" value="1"/>
</dbReference>
<comment type="subcellular location">
    <subcellularLocation>
        <location evidence="13">Cell membrane</location>
        <topology evidence="13">Multi-pass membrane protein</topology>
    </subcellularLocation>
    <subcellularLocation>
        <location evidence="1">Membrane</location>
        <topology evidence="1">Multi-pass membrane protein</topology>
    </subcellularLocation>
</comment>
<feature type="transmembrane region" description="Helical" evidence="13">
    <location>
        <begin position="65"/>
        <end position="86"/>
    </location>
</feature>
<feature type="transmembrane region" description="Helical" evidence="13">
    <location>
        <begin position="260"/>
        <end position="280"/>
    </location>
</feature>
<dbReference type="InterPro" id="IPR023051">
    <property type="entry name" value="Kup"/>
</dbReference>
<keyword evidence="8 13" id="KW-0769">Symport</keyword>
<feature type="transmembrane region" description="Helical" evidence="13">
    <location>
        <begin position="216"/>
        <end position="240"/>
    </location>
</feature>
<evidence type="ECO:0000256" key="12">
    <source>
        <dbReference type="ARBA" id="ARBA00023136"/>
    </source>
</evidence>
<evidence type="ECO:0000256" key="9">
    <source>
        <dbReference type="ARBA" id="ARBA00022958"/>
    </source>
</evidence>
<organism evidence="16 17">
    <name type="scientific">Rubellimicrobium rubrum</name>
    <dbReference type="NCBI Taxonomy" id="2585369"/>
    <lineage>
        <taxon>Bacteria</taxon>
        <taxon>Pseudomonadati</taxon>
        <taxon>Pseudomonadota</taxon>
        <taxon>Alphaproteobacteria</taxon>
        <taxon>Rhodobacterales</taxon>
        <taxon>Roseobacteraceae</taxon>
        <taxon>Rubellimicrobium</taxon>
    </lineage>
</organism>
<keyword evidence="11 13" id="KW-0406">Ion transport</keyword>
<dbReference type="AlphaFoldDB" id="A0A5C4N4L4"/>
<evidence type="ECO:0000256" key="7">
    <source>
        <dbReference type="ARBA" id="ARBA00022692"/>
    </source>
</evidence>
<feature type="transmembrane region" description="Helical" evidence="13">
    <location>
        <begin position="357"/>
        <end position="375"/>
    </location>
</feature>
<keyword evidence="7 13" id="KW-0812">Transmembrane</keyword>
<keyword evidence="17" id="KW-1185">Reference proteome</keyword>
<comment type="similarity">
    <text evidence="2 13">Belongs to the HAK/KUP transporter (TC 2.A.72) family.</text>
</comment>
<dbReference type="InterPro" id="IPR003855">
    <property type="entry name" value="K+_transporter"/>
</dbReference>
<keyword evidence="10 13" id="KW-1133">Transmembrane helix</keyword>
<dbReference type="HAMAP" id="MF_01522">
    <property type="entry name" value="Kup"/>
    <property type="match status" value="1"/>
</dbReference>
<feature type="transmembrane region" description="Helical" evidence="13">
    <location>
        <begin position="115"/>
        <end position="134"/>
    </location>
</feature>
<dbReference type="InterPro" id="IPR053951">
    <property type="entry name" value="K_trans_N"/>
</dbReference>
<sequence length="638" mass="68692">MAESASAAQSGSDLPTPGQHATGSLTALTLGAIGVVYGDIGTSPLYAMRESLHATASGGRAEADVIGVISLLIWTIVLIVTFKYVVLILRADNRGEGGTLSLVALVQQALDKRPVWLLGLGMVGISLFFGDSMITPAMSVLSAVEGMSLVTPAFDPYVVPITVAIIVGLFVVQRWGTGFVSVFFGPIMVAWFLTMGVMGLLHLGDNWAILRALNPVYAAGFVVSNGFASLIVLGSVFLSVTGAEALYADLGHFGKKPIRLAWVSLVWPALTLSYLGQGALVLSHPEAAEDPFFLQAPSWALLPLVILATAATVIASQAVISGAFSMMKQAVRMGLLPRLEILHTSESQEGQIYLPRVNAILAVGVIILVLVFGSSSNLASAYGIAVTGDMVITTILASFVFLRAWRWPAPLVAVIVVPIFVIEVIFLGANVLKIPDGGWVPILMAAATVLLMWTWVRGTRHVQAQARRGASTIEALIEMLAKSSRLRDVPGTAVFLTSDPDIAPAALMHNIKHNYVLHERNIIVCVSMATKPFVPDSERVRITKLSDRFSRVDMCFGYMEETNVPRALTLARKQGEKFDIMSTSFFLNRRTFRTSKTQGLPAWQEALFIALSKSAANATDFYRLPTNRVIELGQQIII</sequence>
<keyword evidence="12 13" id="KW-0472">Membrane</keyword>
<keyword evidence="4 13" id="KW-1003">Cell membrane</keyword>
<feature type="transmembrane region" description="Helical" evidence="13">
    <location>
        <begin position="438"/>
        <end position="456"/>
    </location>
</feature>
<keyword evidence="9 13" id="KW-0630">Potassium</keyword>
<name>A0A5C4N4L4_9RHOB</name>
<accession>A0A5C4N4L4</accession>
<gene>
    <name evidence="13" type="primary">kup</name>
    <name evidence="16" type="ORF">FHG66_02905</name>
</gene>
<dbReference type="GO" id="GO:0005886">
    <property type="term" value="C:plasma membrane"/>
    <property type="evidence" value="ECO:0007669"/>
    <property type="project" value="UniProtKB-SubCell"/>
</dbReference>
<evidence type="ECO:0000256" key="4">
    <source>
        <dbReference type="ARBA" id="ARBA00022475"/>
    </source>
</evidence>
<evidence type="ECO:0000313" key="16">
    <source>
        <dbReference type="EMBL" id="TNC52546.1"/>
    </source>
</evidence>
<dbReference type="Pfam" id="PF02705">
    <property type="entry name" value="K_trans"/>
    <property type="match status" value="1"/>
</dbReference>
<dbReference type="OrthoDB" id="9805577at2"/>
<keyword evidence="6 13" id="KW-0633">Potassium transport</keyword>
<evidence type="ECO:0000256" key="11">
    <source>
        <dbReference type="ARBA" id="ARBA00023065"/>
    </source>
</evidence>
<feature type="transmembrane region" description="Helical" evidence="13">
    <location>
        <begin position="300"/>
        <end position="324"/>
    </location>
</feature>
<comment type="caution">
    <text evidence="16">The sequence shown here is derived from an EMBL/GenBank/DDBJ whole genome shotgun (WGS) entry which is preliminary data.</text>
</comment>
<evidence type="ECO:0000256" key="10">
    <source>
        <dbReference type="ARBA" id="ARBA00022989"/>
    </source>
</evidence>
<keyword evidence="5" id="KW-0997">Cell inner membrane</keyword>
<evidence type="ECO:0000256" key="1">
    <source>
        <dbReference type="ARBA" id="ARBA00004141"/>
    </source>
</evidence>
<feature type="transmembrane region" description="Helical" evidence="13">
    <location>
        <begin position="409"/>
        <end position="432"/>
    </location>
</feature>
<dbReference type="Proteomes" id="UP000305887">
    <property type="component" value="Unassembled WGS sequence"/>
</dbReference>
<evidence type="ECO:0000256" key="2">
    <source>
        <dbReference type="ARBA" id="ARBA00007019"/>
    </source>
</evidence>
<protein>
    <recommendedName>
        <fullName evidence="13">Probable potassium transport system protein Kup</fullName>
    </recommendedName>
</protein>
<comment type="function">
    <text evidence="13">Transport of potassium into the cell. Likely operates as a K(+):H(+) symporter.</text>
</comment>
<proteinExistence type="inferred from homology"/>
<comment type="catalytic activity">
    <reaction evidence="13">
        <text>K(+)(in) + H(+)(in) = K(+)(out) + H(+)(out)</text>
        <dbReference type="Rhea" id="RHEA:28490"/>
        <dbReference type="ChEBI" id="CHEBI:15378"/>
        <dbReference type="ChEBI" id="CHEBI:29103"/>
    </reaction>
</comment>
<evidence type="ECO:0000259" key="14">
    <source>
        <dbReference type="Pfam" id="PF02705"/>
    </source>
</evidence>
<feature type="transmembrane region" description="Helical" evidence="13">
    <location>
        <begin position="154"/>
        <end position="172"/>
    </location>
</feature>
<evidence type="ECO:0000313" key="17">
    <source>
        <dbReference type="Proteomes" id="UP000305887"/>
    </source>
</evidence>
<evidence type="ECO:0000256" key="13">
    <source>
        <dbReference type="HAMAP-Rule" id="MF_01522"/>
    </source>
</evidence>
<dbReference type="GO" id="GO:0015293">
    <property type="term" value="F:symporter activity"/>
    <property type="evidence" value="ECO:0007669"/>
    <property type="project" value="UniProtKB-UniRule"/>
</dbReference>
<reference evidence="16 17" key="1">
    <citation type="submission" date="2019-06" db="EMBL/GenBank/DDBJ databases">
        <title>YIM 131921 draft genome.</title>
        <authorList>
            <person name="Jiang L."/>
        </authorList>
    </citation>
    <scope>NUCLEOTIDE SEQUENCE [LARGE SCALE GENOMIC DNA]</scope>
    <source>
        <strain evidence="16 17">YIM 131921</strain>
    </source>
</reference>
<evidence type="ECO:0000256" key="6">
    <source>
        <dbReference type="ARBA" id="ARBA00022538"/>
    </source>
</evidence>
<dbReference type="GO" id="GO:0015079">
    <property type="term" value="F:potassium ion transmembrane transporter activity"/>
    <property type="evidence" value="ECO:0007669"/>
    <property type="project" value="UniProtKB-UniRule"/>
</dbReference>
<dbReference type="EMBL" id="VDFU01000002">
    <property type="protein sequence ID" value="TNC52546.1"/>
    <property type="molecule type" value="Genomic_DNA"/>
</dbReference>
<evidence type="ECO:0000256" key="5">
    <source>
        <dbReference type="ARBA" id="ARBA00022519"/>
    </source>
</evidence>
<dbReference type="InterPro" id="IPR053952">
    <property type="entry name" value="K_trans_C"/>
</dbReference>
<dbReference type="PANTHER" id="PTHR30540:SF79">
    <property type="entry name" value="LOW AFFINITY POTASSIUM TRANSPORT SYSTEM PROTEIN KUP"/>
    <property type="match status" value="1"/>
</dbReference>
<feature type="transmembrane region" description="Helical" evidence="13">
    <location>
        <begin position="179"/>
        <end position="204"/>
    </location>
</feature>